<dbReference type="PANTHER" id="PTHR37947">
    <property type="entry name" value="BLL2462 PROTEIN"/>
    <property type="match status" value="1"/>
</dbReference>
<evidence type="ECO:0000256" key="1">
    <source>
        <dbReference type="SAM" id="Phobius"/>
    </source>
</evidence>
<organism evidence="2 3">
    <name type="scientific">Marinimicrococcus flavescens</name>
    <dbReference type="NCBI Taxonomy" id="3031815"/>
    <lineage>
        <taxon>Bacteria</taxon>
        <taxon>Pseudomonadati</taxon>
        <taxon>Pseudomonadota</taxon>
        <taxon>Alphaproteobacteria</taxon>
        <taxon>Geminicoccales</taxon>
        <taxon>Geminicoccaceae</taxon>
        <taxon>Marinimicrococcus</taxon>
    </lineage>
</organism>
<keyword evidence="1" id="KW-0812">Transmembrane</keyword>
<feature type="transmembrane region" description="Helical" evidence="1">
    <location>
        <begin position="12"/>
        <end position="33"/>
    </location>
</feature>
<evidence type="ECO:0000313" key="2">
    <source>
        <dbReference type="EMBL" id="MDF1586738.1"/>
    </source>
</evidence>
<dbReference type="Gene3D" id="3.40.50.880">
    <property type="match status" value="1"/>
</dbReference>
<feature type="transmembrane region" description="Helical" evidence="1">
    <location>
        <begin position="40"/>
        <end position="59"/>
    </location>
</feature>
<keyword evidence="1" id="KW-0472">Membrane</keyword>
<dbReference type="Proteomes" id="UP001301140">
    <property type="component" value="Unassembled WGS sequence"/>
</dbReference>
<evidence type="ECO:0008006" key="4">
    <source>
        <dbReference type="Google" id="ProtNLM"/>
    </source>
</evidence>
<protein>
    <recommendedName>
        <fullName evidence="4">Glutamine amidotransferase domain-containing protein</fullName>
    </recommendedName>
</protein>
<accession>A0AAP3XRY8</accession>
<proteinExistence type="predicted"/>
<dbReference type="PANTHER" id="PTHR37947:SF1">
    <property type="entry name" value="BLL2462 PROTEIN"/>
    <property type="match status" value="1"/>
</dbReference>
<dbReference type="EMBL" id="JARGEQ010000092">
    <property type="protein sequence ID" value="MDF1586738.1"/>
    <property type="molecule type" value="Genomic_DNA"/>
</dbReference>
<comment type="caution">
    <text evidence="2">The sequence shown here is derived from an EMBL/GenBank/DDBJ whole genome shotgun (WGS) entry which is preliminary data.</text>
</comment>
<dbReference type="RefSeq" id="WP_327789155.1">
    <property type="nucleotide sequence ID" value="NZ_JARGEQ010000092.1"/>
</dbReference>
<evidence type="ECO:0000313" key="3">
    <source>
        <dbReference type="Proteomes" id="UP001301140"/>
    </source>
</evidence>
<sequence length="684" mass="74053">MTSGFSLLLAPHLPWEALAGLALLALLLVGWGLAARARGALLRLLFAALLLGALANPVLRREERQPLDDVVVLLADRSPSQELEERPERTAAALAGMRERLAGQPHLQVREVEVRGASDGTALFERLESALGEIDRDRLAGILAVTDGAIHDAPSAAPGFTAPLHVLLTGRPDEVDRRLVVEQAPSFAMVGEPQSLVVRVVEQPGGDEAGAVPLVLRQDGRIIREAVVAPGQTLSLPFTLDKPGRTVMELEAAAREGELTTLNNRTTVEVTGVRDRLRVLLVSGQPYPGLRVWRNLLKADPAVDLVHFTILRPPEKQDGTPIRELALIAFPSRELFEVKLDEFDLVIFDRYNRRGLLPLPYLENVAAYVEAGGALLEAAGPEFASPTSLFRTPLARVLPGRPSGEVLERPYTPAVTALGRRHPVTGGLAEDPAEPGWGRWFRQIDVEATDAQVLMTGVADRPLLLLDEAGQGRVAQLLSDHAWLWARGYEQGGPQAALLRRLVHWLMKEPELEAEALSAAPDGEGIAITRRTLGEEPVTLTVTRPDGTSTELRAEPDAEGIARTAIPAEADGLYRITDGTRTAYATPRPVPMAELADMRATPAPLAPAVEATGGSTRWLAQEGLPDLRRVAPDRRRHGRGWIGLVENRAYTVTGATETALLPAWLALTLLLATAATAWWREGRT</sequence>
<keyword evidence="3" id="KW-1185">Reference proteome</keyword>
<reference evidence="2 3" key="1">
    <citation type="submission" date="2023-03" db="EMBL/GenBank/DDBJ databases">
        <title>YIM 152171 draft genome.</title>
        <authorList>
            <person name="Yang Z."/>
        </authorList>
    </citation>
    <scope>NUCLEOTIDE SEQUENCE [LARGE SCALE GENOMIC DNA]</scope>
    <source>
        <strain evidence="2 3">YIM 152171</strain>
    </source>
</reference>
<keyword evidence="1" id="KW-1133">Transmembrane helix</keyword>
<dbReference type="InterPro" id="IPR029062">
    <property type="entry name" value="Class_I_gatase-like"/>
</dbReference>
<gene>
    <name evidence="2" type="ORF">PZ740_10130</name>
</gene>
<name>A0AAP3XRY8_9PROT</name>
<dbReference type="SUPFAM" id="SSF52317">
    <property type="entry name" value="Class I glutamine amidotransferase-like"/>
    <property type="match status" value="1"/>
</dbReference>
<dbReference type="AlphaFoldDB" id="A0AAP3XRY8"/>